<evidence type="ECO:0000313" key="4">
    <source>
        <dbReference type="EMBL" id="KAI9186350.1"/>
    </source>
</evidence>
<feature type="domain" description="Protein kinase" evidence="3">
    <location>
        <begin position="1"/>
        <end position="172"/>
    </location>
</feature>
<dbReference type="GO" id="GO:0004674">
    <property type="term" value="F:protein serine/threonine kinase activity"/>
    <property type="evidence" value="ECO:0007669"/>
    <property type="project" value="TreeGrafter"/>
</dbReference>
<comment type="caution">
    <text evidence="4">The sequence shown here is derived from an EMBL/GenBank/DDBJ whole genome shotgun (WGS) entry which is preliminary data.</text>
</comment>
<dbReference type="PANTHER" id="PTHR27005">
    <property type="entry name" value="WALL-ASSOCIATED RECEPTOR KINASE-LIKE 21"/>
    <property type="match status" value="1"/>
</dbReference>
<dbReference type="SUPFAM" id="SSF56112">
    <property type="entry name" value="Protein kinase-like (PK-like)"/>
    <property type="match status" value="1"/>
</dbReference>
<dbReference type="InterPro" id="IPR000719">
    <property type="entry name" value="Prot_kinase_dom"/>
</dbReference>
<proteinExistence type="predicted"/>
<evidence type="ECO:0000256" key="2">
    <source>
        <dbReference type="ARBA" id="ARBA00022840"/>
    </source>
</evidence>
<dbReference type="GO" id="GO:0005886">
    <property type="term" value="C:plasma membrane"/>
    <property type="evidence" value="ECO:0007669"/>
    <property type="project" value="TreeGrafter"/>
</dbReference>
<dbReference type="PANTHER" id="PTHR27005:SF466">
    <property type="entry name" value="NON-FUNCTIONAL PSEUDOKINASE ZED1-LIKE"/>
    <property type="match status" value="1"/>
</dbReference>
<name>A0AAD5J9V0_ACENE</name>
<dbReference type="GO" id="GO:0007166">
    <property type="term" value="P:cell surface receptor signaling pathway"/>
    <property type="evidence" value="ECO:0007669"/>
    <property type="project" value="InterPro"/>
</dbReference>
<evidence type="ECO:0000313" key="5">
    <source>
        <dbReference type="Proteomes" id="UP001064489"/>
    </source>
</evidence>
<evidence type="ECO:0000259" key="3">
    <source>
        <dbReference type="PROSITE" id="PS50011"/>
    </source>
</evidence>
<reference evidence="4" key="1">
    <citation type="journal article" date="2022" name="Plant J.">
        <title>Strategies of tolerance reflected in two North American maple genomes.</title>
        <authorList>
            <person name="McEvoy S.L."/>
            <person name="Sezen U.U."/>
            <person name="Trouern-Trend A."/>
            <person name="McMahon S.M."/>
            <person name="Schaberg P.G."/>
            <person name="Yang J."/>
            <person name="Wegrzyn J.L."/>
            <person name="Swenson N.G."/>
        </authorList>
    </citation>
    <scope>NUCLEOTIDE SEQUENCE</scope>
    <source>
        <strain evidence="4">91603</strain>
    </source>
</reference>
<dbReference type="InterPro" id="IPR011009">
    <property type="entry name" value="Kinase-like_dom_sf"/>
</dbReference>
<dbReference type="GO" id="GO:0005524">
    <property type="term" value="F:ATP binding"/>
    <property type="evidence" value="ECO:0007669"/>
    <property type="project" value="UniProtKB-KW"/>
</dbReference>
<dbReference type="Pfam" id="PF00069">
    <property type="entry name" value="Pkinase"/>
    <property type="match status" value="1"/>
</dbReference>
<dbReference type="EMBL" id="JAJSOW010000100">
    <property type="protein sequence ID" value="KAI9186350.1"/>
    <property type="molecule type" value="Genomic_DNA"/>
</dbReference>
<organism evidence="4 5">
    <name type="scientific">Acer negundo</name>
    <name type="common">Box elder</name>
    <dbReference type="NCBI Taxonomy" id="4023"/>
    <lineage>
        <taxon>Eukaryota</taxon>
        <taxon>Viridiplantae</taxon>
        <taxon>Streptophyta</taxon>
        <taxon>Embryophyta</taxon>
        <taxon>Tracheophyta</taxon>
        <taxon>Spermatophyta</taxon>
        <taxon>Magnoliopsida</taxon>
        <taxon>eudicotyledons</taxon>
        <taxon>Gunneridae</taxon>
        <taxon>Pentapetalae</taxon>
        <taxon>rosids</taxon>
        <taxon>malvids</taxon>
        <taxon>Sapindales</taxon>
        <taxon>Sapindaceae</taxon>
        <taxon>Hippocastanoideae</taxon>
        <taxon>Acereae</taxon>
        <taxon>Acer</taxon>
    </lineage>
</organism>
<dbReference type="PROSITE" id="PS50011">
    <property type="entry name" value="PROTEIN_KINASE_DOM"/>
    <property type="match status" value="1"/>
</dbReference>
<keyword evidence="2" id="KW-0067">ATP-binding</keyword>
<accession>A0AAD5J9V0</accession>
<evidence type="ECO:0000256" key="1">
    <source>
        <dbReference type="ARBA" id="ARBA00022741"/>
    </source>
</evidence>
<dbReference type="Proteomes" id="UP001064489">
    <property type="component" value="Chromosome 3"/>
</dbReference>
<keyword evidence="5" id="KW-1185">Reference proteome</keyword>
<gene>
    <name evidence="4" type="ORF">LWI28_016465</name>
</gene>
<dbReference type="Gene3D" id="1.10.510.10">
    <property type="entry name" value="Transferase(Phosphotransferase) domain 1"/>
    <property type="match status" value="1"/>
</dbReference>
<keyword evidence="1" id="KW-0547">Nucleotide-binding</keyword>
<reference evidence="4" key="2">
    <citation type="submission" date="2023-02" db="EMBL/GenBank/DDBJ databases">
        <authorList>
            <person name="Swenson N.G."/>
            <person name="Wegrzyn J.L."/>
            <person name="Mcevoy S.L."/>
        </authorList>
    </citation>
    <scope>NUCLEOTIDE SEQUENCE</scope>
    <source>
        <strain evidence="4">91603</strain>
        <tissue evidence="4">Leaf</tissue>
    </source>
</reference>
<sequence length="177" mass="19659">MEVANVLTYLHTGFSRPIMFSGIHPSVILLDENYDVKLFDFSLSESIPEGKTHIITGKTGWGLSIVAPELASIVNEKSEVFSFGVLLVMLLTGKSIYSFEIGDCYSLLDNVKKYYQIGRFSKIADPIIIVGCPEIDQQQKLHDFTGIALKCVYKSPGDRTTMIDAAKQLKQMNRSAS</sequence>
<dbReference type="AlphaFoldDB" id="A0AAD5J9V0"/>
<dbReference type="InterPro" id="IPR045274">
    <property type="entry name" value="WAK-like"/>
</dbReference>
<protein>
    <recommendedName>
        <fullName evidence="3">Protein kinase domain-containing protein</fullName>
    </recommendedName>
</protein>